<dbReference type="EMBL" id="FMZH01000007">
    <property type="protein sequence ID" value="SDD70169.1"/>
    <property type="molecule type" value="Genomic_DNA"/>
</dbReference>
<sequence>MLTQSAKINISENLPIRENVVHDTRIVSTFHLDLTQRFLDEDNAHHLTVYADQIFLKGDLYFPAKNISLYARVLTLEGDYTISTQVSESDLGKKSFPWSSPNLEAVPVFFGEVFSQEKKKAADLRSEMVPWLGRIGDELSSIKNDIDWLNQTLKLPDMYKAAAGRLTKLHPQLAQLIESIKDFQGKPYPKLTADEQDQIQKLNREIIDTLHPLETTQRIYAWFDYSEQEGALKGEGDQGLNKQDGGNGKPGYDGSNGSDGINGGDISILVGAVEFDGFRLTLDAGGTRGGRGQNGGQGGYGGKAGEWRKVISTYLHGGKTDVIIDGHRTFDVGKRRDQLIKDALYKAGRGGDGGNAGKSGNGGAGGKITFNCSSIYEAENISTIVSGGAAGENASGGAGGDGGTPPDITIEVMDGDASIFAILVNDDFSKEKVYGDRGPSGNKGRENIRAVPGNQGNVILERVDRDPFLFGFGDGAGLSDHRTITYHALKAYYLKGGAYMEQLTGLIDWLLYTIPDFSLISALKDLDRVPKTQVKEYIVMAALRTNVEVLQGYINAGLDFYGHSWNYVPVFSFEHYNSRIRDMLSTGRLVEEEHLKWKGEKLQQKNVAEKVNKTIIKINSGTNKIDNGFSQIISDRREIEDQLERYRLQMDREGSVIWAKQRSFMEAVDAKLKLAFGIGCLNLIAQVVLISTGNAAYGKYLKYGGTAIDKLKDVMGADKAYTDPIKLSFENSSKALEALDKYKQDKKEVKAKIIEDGDRQQIQLEINKKIEIPEPGSFKELYGKGADVVQHVLPVLGTAKELWDIGKKMGEAQEKFGFDAIKIAMDNQSYEQMIDQFAQYANAEAKAFKKAIGSYMELVKNRNELLLNYRALQVKSAELYAKNALLNAQLSLCRERLAQVEDPTVESMDQFWSIMYDFMRDRILDRIYDEYKTYRFYSVTDQPFSQTAVNNILRGQDEKKPSRDIAGEIELNPNISSLSILQDAVAEKMFAEEEKQFGSWKMFKNDAGRVSFQREEHEESFATLQQTGTAAFYISPDLPVFTKLAYLSIDSVEAFLIRKPGLKEATATKVSLLLYHEGFVSVKNNNGQILNYAHGKPNPFSYEYRSLYPHLKDQKAKFNTADRKLTDRPGDEKFYEVSGNQTVTNNKYIRINPCTWWTVAIDPENTTGLDMDDVAELVFQFSGRGIVINPAKKNT</sequence>
<keyword evidence="3" id="KW-1185">Reference proteome</keyword>
<evidence type="ECO:0000313" key="3">
    <source>
        <dbReference type="Proteomes" id="UP000199455"/>
    </source>
</evidence>
<evidence type="ECO:0000256" key="1">
    <source>
        <dbReference type="SAM" id="MobiDB-lite"/>
    </source>
</evidence>
<protein>
    <submittedName>
        <fullName evidence="2">Uncharacterized protein</fullName>
    </submittedName>
</protein>
<evidence type="ECO:0000313" key="2">
    <source>
        <dbReference type="EMBL" id="SDD70169.1"/>
    </source>
</evidence>
<feature type="region of interest" description="Disordered" evidence="1">
    <location>
        <begin position="233"/>
        <end position="258"/>
    </location>
</feature>
<proteinExistence type="predicted"/>
<name>A0A1G6WWJ2_9SPHI</name>
<accession>A0A1G6WWJ2</accession>
<organism evidence="2 3">
    <name type="scientific">Pedobacter soli</name>
    <dbReference type="NCBI Taxonomy" id="390242"/>
    <lineage>
        <taxon>Bacteria</taxon>
        <taxon>Pseudomonadati</taxon>
        <taxon>Bacteroidota</taxon>
        <taxon>Sphingobacteriia</taxon>
        <taxon>Sphingobacteriales</taxon>
        <taxon>Sphingobacteriaceae</taxon>
        <taxon>Pedobacter</taxon>
    </lineage>
</organism>
<reference evidence="3" key="1">
    <citation type="submission" date="2016-10" db="EMBL/GenBank/DDBJ databases">
        <authorList>
            <person name="Varghese N."/>
            <person name="Submissions S."/>
        </authorList>
    </citation>
    <scope>NUCLEOTIDE SEQUENCE [LARGE SCALE GENOMIC DNA]</scope>
    <source>
        <strain evidence="3">DSM 18609</strain>
    </source>
</reference>
<dbReference type="Proteomes" id="UP000199455">
    <property type="component" value="Unassembled WGS sequence"/>
</dbReference>
<gene>
    <name evidence="2" type="ORF">SAMN04488024_107144</name>
</gene>
<dbReference type="AlphaFoldDB" id="A0A1G6WWJ2"/>
<dbReference type="STRING" id="390242.SAMN04488024_107144"/>